<name>A0A917XXE8_9BACI</name>
<protein>
    <submittedName>
        <fullName evidence="1">Uncharacterized protein</fullName>
    </submittedName>
</protein>
<dbReference type="RefSeq" id="WP_188856685.1">
    <property type="nucleotide sequence ID" value="NZ_BMOS01000008.1"/>
</dbReference>
<accession>A0A917XXE8</accession>
<reference evidence="1" key="2">
    <citation type="submission" date="2020-09" db="EMBL/GenBank/DDBJ databases">
        <authorList>
            <person name="Sun Q."/>
            <person name="Ohkuma M."/>
        </authorList>
    </citation>
    <scope>NUCLEOTIDE SEQUENCE</scope>
    <source>
        <strain evidence="1">JCM 17251</strain>
    </source>
</reference>
<gene>
    <name evidence="1" type="ORF">GCM10007971_15220</name>
</gene>
<proteinExistence type="predicted"/>
<comment type="caution">
    <text evidence="1">The sequence shown here is derived from an EMBL/GenBank/DDBJ whole genome shotgun (WGS) entry which is preliminary data.</text>
</comment>
<dbReference type="Proteomes" id="UP000624041">
    <property type="component" value="Unassembled WGS sequence"/>
</dbReference>
<evidence type="ECO:0000313" key="1">
    <source>
        <dbReference type="EMBL" id="GGN55936.1"/>
    </source>
</evidence>
<keyword evidence="2" id="KW-1185">Reference proteome</keyword>
<dbReference type="EMBL" id="BMOS01000008">
    <property type="protein sequence ID" value="GGN55936.1"/>
    <property type="molecule type" value="Genomic_DNA"/>
</dbReference>
<reference evidence="1" key="1">
    <citation type="journal article" date="2014" name="Int. J. Syst. Evol. Microbiol.">
        <title>Complete genome sequence of Corynebacterium casei LMG S-19264T (=DSM 44701T), isolated from a smear-ripened cheese.</title>
        <authorList>
            <consortium name="US DOE Joint Genome Institute (JGI-PGF)"/>
            <person name="Walter F."/>
            <person name="Albersmeier A."/>
            <person name="Kalinowski J."/>
            <person name="Ruckert C."/>
        </authorList>
    </citation>
    <scope>NUCLEOTIDE SEQUENCE</scope>
    <source>
        <strain evidence="1">JCM 17251</strain>
    </source>
</reference>
<sequence>MNKEEQIIEMLEKIMDKQDEHSHILENHDSQLKEHGQLLTALRAGQEHLKAEIDGMKISNAKEFGGLKEEVNTFLINQELLRNESWANKVDIQRIKKTMGMA</sequence>
<organism evidence="1 2">
    <name type="scientific">Oceanobacillus indicireducens</name>
    <dbReference type="NCBI Taxonomy" id="1004261"/>
    <lineage>
        <taxon>Bacteria</taxon>
        <taxon>Bacillati</taxon>
        <taxon>Bacillota</taxon>
        <taxon>Bacilli</taxon>
        <taxon>Bacillales</taxon>
        <taxon>Bacillaceae</taxon>
        <taxon>Oceanobacillus</taxon>
    </lineage>
</organism>
<dbReference type="AlphaFoldDB" id="A0A917XXE8"/>
<evidence type="ECO:0000313" key="2">
    <source>
        <dbReference type="Proteomes" id="UP000624041"/>
    </source>
</evidence>